<evidence type="ECO:0000259" key="2">
    <source>
        <dbReference type="Pfam" id="PF00149"/>
    </source>
</evidence>
<dbReference type="Pfam" id="PF16370">
    <property type="entry name" value="MetallophosC"/>
    <property type="match status" value="1"/>
</dbReference>
<keyword evidence="1" id="KW-0732">Signal</keyword>
<dbReference type="InterPro" id="IPR032288">
    <property type="entry name" value="Metallophos_C"/>
</dbReference>
<dbReference type="InterPro" id="IPR032285">
    <property type="entry name" value="Metallophos_N"/>
</dbReference>
<proteinExistence type="predicted"/>
<protein>
    <submittedName>
        <fullName evidence="5">Calcineurin-like phosphoesterase C-terminal domain-containing protein</fullName>
    </submittedName>
</protein>
<dbReference type="SUPFAM" id="SSF117074">
    <property type="entry name" value="Hypothetical protein PA1324"/>
    <property type="match status" value="1"/>
</dbReference>
<dbReference type="Gene3D" id="2.60.40.10">
    <property type="entry name" value="Immunoglobulins"/>
    <property type="match status" value="1"/>
</dbReference>
<dbReference type="PANTHER" id="PTHR43143:SF6">
    <property type="entry name" value="BLL3016 PROTEIN"/>
    <property type="match status" value="1"/>
</dbReference>
<evidence type="ECO:0000256" key="1">
    <source>
        <dbReference type="SAM" id="SignalP"/>
    </source>
</evidence>
<evidence type="ECO:0000313" key="5">
    <source>
        <dbReference type="EMBL" id="MFC3230507.1"/>
    </source>
</evidence>
<feature type="domain" description="Calcineurin-like phosphoesterase N-terminal" evidence="4">
    <location>
        <begin position="43"/>
        <end position="104"/>
    </location>
</feature>
<keyword evidence="6" id="KW-1185">Reference proteome</keyword>
<feature type="domain" description="Calcineurin-like phosphoesterase" evidence="2">
    <location>
        <begin position="174"/>
        <end position="337"/>
    </location>
</feature>
<dbReference type="RefSeq" id="WP_379905727.1">
    <property type="nucleotide sequence ID" value="NZ_JBHRTR010000046.1"/>
</dbReference>
<dbReference type="Proteomes" id="UP001595528">
    <property type="component" value="Unassembled WGS sequence"/>
</dbReference>
<accession>A0ABV7L8B6</accession>
<dbReference type="InterPro" id="IPR029052">
    <property type="entry name" value="Metallo-depent_PP-like"/>
</dbReference>
<feature type="signal peptide" evidence="1">
    <location>
        <begin position="1"/>
        <end position="20"/>
    </location>
</feature>
<dbReference type="PANTHER" id="PTHR43143">
    <property type="entry name" value="METALLOPHOSPHOESTERASE, CALCINEURIN SUPERFAMILY"/>
    <property type="match status" value="1"/>
</dbReference>
<dbReference type="SUPFAM" id="SSF56300">
    <property type="entry name" value="Metallo-dependent phosphatases"/>
    <property type="match status" value="1"/>
</dbReference>
<gene>
    <name evidence="5" type="ORF">ACFOGJ_24880</name>
</gene>
<name>A0ABV7L8B6_9PROT</name>
<dbReference type="EMBL" id="JBHRTR010000046">
    <property type="protein sequence ID" value="MFC3230507.1"/>
    <property type="molecule type" value="Genomic_DNA"/>
</dbReference>
<feature type="chain" id="PRO_5045848672" evidence="1">
    <location>
        <begin position="21"/>
        <end position="534"/>
    </location>
</feature>
<feature type="domain" description="Calcineurin-like phosphoesterase C-terminal" evidence="3">
    <location>
        <begin position="359"/>
        <end position="517"/>
    </location>
</feature>
<dbReference type="InterPro" id="IPR051918">
    <property type="entry name" value="STPP_CPPED1"/>
</dbReference>
<organism evidence="5 6">
    <name type="scientific">Marinibaculum pumilum</name>
    <dbReference type="NCBI Taxonomy" id="1766165"/>
    <lineage>
        <taxon>Bacteria</taxon>
        <taxon>Pseudomonadati</taxon>
        <taxon>Pseudomonadota</taxon>
        <taxon>Alphaproteobacteria</taxon>
        <taxon>Rhodospirillales</taxon>
        <taxon>Rhodospirillaceae</taxon>
        <taxon>Marinibaculum</taxon>
    </lineage>
</organism>
<dbReference type="Pfam" id="PF16371">
    <property type="entry name" value="MetallophosN"/>
    <property type="match status" value="1"/>
</dbReference>
<comment type="caution">
    <text evidence="5">The sequence shown here is derived from an EMBL/GenBank/DDBJ whole genome shotgun (WGS) entry which is preliminary data.</text>
</comment>
<dbReference type="InterPro" id="IPR013783">
    <property type="entry name" value="Ig-like_fold"/>
</dbReference>
<sequence>MRWCATWAAALLLAALPAAAETAPETATGIVFADADGDGVQGTGDAGLEGVLVSNGRDVVTTGADGRYSLPVAAPGVVFVIKPAAFDLPMGADGLPSFHRLHVPDGTPEALDLTYAGQPATGPLPERIDFPLLPRPDGAPETATGIVAADPQPRDHRELDFVRDSFLRSVTGLPADFALVAGDIMYDDLSLLPRYLSLLGATGQTWFHVPGNHELNFESPDDSHSLETYRAFFGPPDHAFFAGPALVIALDNVAYEGGDPARPKGAGRYHGAVGPEQLAFVTNLLAHVPPEMPVVVATHIPLKADREAPHRSTANRAELVALLCGRPHVLTLSGHLHMAERHLLGAEDGCAEAPVPHWVLGTVSGNWWSGPEDAAGMPVALQMDGTPRGFYLLALGPDGFALTFAPLGAIPGAPTDAFGAVRLFLAEEGGNAVLYANVATGGPQTELRYRIGDGPEVAMERVRYRDPLTVEIFSRLDLPDWNRPQPNTHLWRAVLPGEGYGELPFGAHAVTVTAADPDRLLGEGRLLLESRSGP</sequence>
<evidence type="ECO:0000259" key="4">
    <source>
        <dbReference type="Pfam" id="PF16371"/>
    </source>
</evidence>
<evidence type="ECO:0000313" key="6">
    <source>
        <dbReference type="Proteomes" id="UP001595528"/>
    </source>
</evidence>
<dbReference type="Gene3D" id="3.60.21.10">
    <property type="match status" value="1"/>
</dbReference>
<dbReference type="InterPro" id="IPR004843">
    <property type="entry name" value="Calcineurin-like_PHP"/>
</dbReference>
<reference evidence="6" key="1">
    <citation type="journal article" date="2019" name="Int. J. Syst. Evol. Microbiol.">
        <title>The Global Catalogue of Microorganisms (GCM) 10K type strain sequencing project: providing services to taxonomists for standard genome sequencing and annotation.</title>
        <authorList>
            <consortium name="The Broad Institute Genomics Platform"/>
            <consortium name="The Broad Institute Genome Sequencing Center for Infectious Disease"/>
            <person name="Wu L."/>
            <person name="Ma J."/>
        </authorList>
    </citation>
    <scope>NUCLEOTIDE SEQUENCE [LARGE SCALE GENOMIC DNA]</scope>
    <source>
        <strain evidence="6">KCTC 42964</strain>
    </source>
</reference>
<dbReference type="Pfam" id="PF00149">
    <property type="entry name" value="Metallophos"/>
    <property type="match status" value="1"/>
</dbReference>
<evidence type="ECO:0000259" key="3">
    <source>
        <dbReference type="Pfam" id="PF16370"/>
    </source>
</evidence>